<dbReference type="PROSITE" id="PS51257">
    <property type="entry name" value="PROKAR_LIPOPROTEIN"/>
    <property type="match status" value="1"/>
</dbReference>
<name>A0AAN8MM58_9TELE</name>
<feature type="domain" description="C2H2-type" evidence="13">
    <location>
        <begin position="205"/>
        <end position="232"/>
    </location>
</feature>
<dbReference type="InterPro" id="IPR000182">
    <property type="entry name" value="GNAT_dom"/>
</dbReference>
<dbReference type="Proteomes" id="UP001356427">
    <property type="component" value="Unassembled WGS sequence"/>
</dbReference>
<dbReference type="SMART" id="SM00355">
    <property type="entry name" value="ZnF_C2H2"/>
    <property type="match status" value="15"/>
</dbReference>
<dbReference type="PANTHER" id="PTHR24381">
    <property type="entry name" value="ZINC FINGER PROTEIN"/>
    <property type="match status" value="1"/>
</dbReference>
<evidence type="ECO:0000256" key="3">
    <source>
        <dbReference type="ARBA" id="ARBA00022737"/>
    </source>
</evidence>
<evidence type="ECO:0000256" key="4">
    <source>
        <dbReference type="ARBA" id="ARBA00022771"/>
    </source>
</evidence>
<feature type="domain" description="C2H2-type" evidence="13">
    <location>
        <begin position="121"/>
        <end position="148"/>
    </location>
</feature>
<dbReference type="FunFam" id="3.30.160.60:FF:000295">
    <property type="entry name" value="zinc finger protein 19"/>
    <property type="match status" value="1"/>
</dbReference>
<evidence type="ECO:0000259" key="13">
    <source>
        <dbReference type="PROSITE" id="PS50157"/>
    </source>
</evidence>
<evidence type="ECO:0000256" key="5">
    <source>
        <dbReference type="ARBA" id="ARBA00022833"/>
    </source>
</evidence>
<feature type="domain" description="C2H2-type" evidence="13">
    <location>
        <begin position="149"/>
        <end position="176"/>
    </location>
</feature>
<feature type="compositionally biased region" description="Low complexity" evidence="11">
    <location>
        <begin position="928"/>
        <end position="944"/>
    </location>
</feature>
<sequence>MKPGKKRHSSTNTNTHTYINTKHTSFYSLIASCLNMANSVATLVVQAELLPPQSSSSLSPFPSLQGSGEGEEDRERGEEEDGEKGMVEGGEDIVLTGVGVEMVTSSVLAAPHLQEHPEHPFQCLDCGKSFKWSSRLAHHQRSHNNERPYRCNLCPKAFKGSSALLYHQRSHSGEKPYKCDDCDKAFKRSSLLQVHRSVHTGLRTFQCPYCPLTFKWSSHYQYHLRQHTGECPYPCDSCPKAFKNSSSLRRHKNEAMVGVGVGVGEVFLSSGHQTLLPHLTLTPTQGGVCTSRAIGTEVHVSTESGASVLLYSCGSCSQTFSTRTELEDHQAMHLGPGEEGGSGVGEGPGGEGGVGNLLADFEEVVETTAAAENGHTTAELLGLTGGVDGGNMGTTQAQFDLLQSFTVGAQIPTDSVETGCNTTGPGTGAGAGTECAYCGKSFKTSGGLNRHLAQVHSLSPSQSRSQFSCSACDRSFTLLSSLLTHQHSHTPEQRLLAEAEAEIVCPPSLSLSLPLPSSPRQGDKHQDTQGEIHVSLMAVTEEGDREVAKPSTRAVVKGQRRGAASKTAGGNNERPYRCSECGKAFKGSSGLRYHMRDHTGERPYRCTECGKSFKRSSLLSIHQRVHTGVRAFQCPYCPLTFKWSSHYQYHLRQHTGERPYVCQECGKSFKNTSCLRRHSQLHSGLRPHICPICSKSFSQTSNLKQHERTHSGERPFQCAQCHKSFTHSSNLQLHLRTHSSRKDYKCPFCGKEFVMHSYLQRHMRTHGNGAVAGDAGVGGKEGGRGGKGGGGVTTTTTLLNPITLETTGNSGSLIVSQPTLDIPPNTSQNYFMIQTANGLQLIPLSAPAPPPPPPPPPQTQYILLQCPSTNGSQPSLILVPTTATNPHPTLDPQGLPLVQTVLSPAQTQMQHFQNISQQQQQPRFIITTNNNNVNNPPVAKTTTPSLNSMLNKPILGKSNRTARTRRGRKPKAAVGRKTTTSVATSTTSVTMTTAPVSQSGDVVPVSSCNVISVTPATVIAANTMTSSLPSSLPAKSQGPSSPPTASVSVSTPSSFTSATVTSGPLKVASVTMVTPASLPSDPVAWVGEPQTAPELGNTTEQDMRGEQYVLCFQKEGGKKEEALMPLNGQEVVFELGNENKMVGQGSGENMVKLELDQVVMRRMREDDIETVKAIIKEGCQGTENRLILHILTRPVCLLLLATVSSVLRCFLHSFILALIIPVFLLIVYLKFTMPRSTGVLGTSRPYWDYVGSSYRGAQDETLPNPYSRISGKPPPAKGKARRRTKPKEEDKDKDLSPEIVDVEREKAAGQVWVADCEGEIVGCVSREGDCRLGMRRFCRVVVGCWYRREGLGRLLVQSLEQRERQTGARRVYAHVPYPSAVGEAFFRKLGYRLQGEVGYDGEEEEEDEEQPERTFLGFRVTKVFVKDLK</sequence>
<feature type="domain" description="C2H2-type" evidence="13">
    <location>
        <begin position="632"/>
        <end position="659"/>
    </location>
</feature>
<feature type="domain" description="N-acetyltransferase" evidence="14">
    <location>
        <begin position="1267"/>
        <end position="1408"/>
    </location>
</feature>
<dbReference type="FunFam" id="3.30.160.60:FF:000100">
    <property type="entry name" value="Zinc finger 45-like"/>
    <property type="match status" value="1"/>
</dbReference>
<feature type="compositionally biased region" description="Low complexity" evidence="11">
    <location>
        <begin position="52"/>
        <end position="66"/>
    </location>
</feature>
<comment type="subcellular location">
    <subcellularLocation>
        <location evidence="1">Nucleus</location>
    </subcellularLocation>
</comment>
<feature type="domain" description="C2H2-type" evidence="13">
    <location>
        <begin position="177"/>
        <end position="204"/>
    </location>
</feature>
<keyword evidence="5" id="KW-0862">Zinc</keyword>
<proteinExistence type="predicted"/>
<gene>
    <name evidence="15" type="ORF">J4Q44_G00024000</name>
</gene>
<dbReference type="GO" id="GO:0000981">
    <property type="term" value="F:DNA-binding transcription factor activity, RNA polymerase II-specific"/>
    <property type="evidence" value="ECO:0007669"/>
    <property type="project" value="TreeGrafter"/>
</dbReference>
<evidence type="ECO:0000256" key="6">
    <source>
        <dbReference type="ARBA" id="ARBA00023015"/>
    </source>
</evidence>
<feature type="compositionally biased region" description="Basic residues" evidence="11">
    <location>
        <begin position="960"/>
        <end position="971"/>
    </location>
</feature>
<dbReference type="PROSITE" id="PS51186">
    <property type="entry name" value="GNAT"/>
    <property type="match status" value="1"/>
</dbReference>
<feature type="domain" description="C2H2-type" evidence="13">
    <location>
        <begin position="467"/>
        <end position="494"/>
    </location>
</feature>
<feature type="domain" description="C2H2-type" evidence="13">
    <location>
        <begin position="604"/>
        <end position="631"/>
    </location>
</feature>
<protein>
    <submittedName>
        <fullName evidence="15">Uncharacterized protein</fullName>
    </submittedName>
</protein>
<keyword evidence="4 10" id="KW-0863">Zinc-finger</keyword>
<dbReference type="FunFam" id="3.30.160.60:FF:000495">
    <property type="entry name" value="zinc finger protein 668"/>
    <property type="match status" value="1"/>
</dbReference>
<dbReference type="FunFam" id="3.30.160.60:FF:002343">
    <property type="entry name" value="Zinc finger protein 33A"/>
    <property type="match status" value="1"/>
</dbReference>
<evidence type="ECO:0000313" key="15">
    <source>
        <dbReference type="EMBL" id="KAK6326755.1"/>
    </source>
</evidence>
<keyword evidence="8" id="KW-0804">Transcription</keyword>
<dbReference type="PANTHER" id="PTHR24381:SF393">
    <property type="entry name" value="CHROMATIN-LINKED ADAPTOR FOR MSL PROTEINS, ISOFORM B"/>
    <property type="match status" value="1"/>
</dbReference>
<feature type="domain" description="C2H2-type" evidence="13">
    <location>
        <begin position="311"/>
        <end position="338"/>
    </location>
</feature>
<evidence type="ECO:0000256" key="10">
    <source>
        <dbReference type="PROSITE-ProRule" id="PRU00042"/>
    </source>
</evidence>
<feature type="compositionally biased region" description="Polar residues" evidence="11">
    <location>
        <begin position="1027"/>
        <end position="1038"/>
    </location>
</feature>
<dbReference type="GO" id="GO:0016747">
    <property type="term" value="F:acyltransferase activity, transferring groups other than amino-acyl groups"/>
    <property type="evidence" value="ECO:0007669"/>
    <property type="project" value="InterPro"/>
</dbReference>
<dbReference type="Pfam" id="PF00096">
    <property type="entry name" value="zf-C2H2"/>
    <property type="match status" value="12"/>
</dbReference>
<keyword evidence="7" id="KW-0238">DNA-binding</keyword>
<evidence type="ECO:0000256" key="9">
    <source>
        <dbReference type="ARBA" id="ARBA00023242"/>
    </source>
</evidence>
<feature type="compositionally biased region" description="Gly residues" evidence="11">
    <location>
        <begin position="337"/>
        <end position="352"/>
    </location>
</feature>
<evidence type="ECO:0000313" key="16">
    <source>
        <dbReference type="Proteomes" id="UP001356427"/>
    </source>
</evidence>
<feature type="domain" description="C2H2-type" evidence="13">
    <location>
        <begin position="716"/>
        <end position="743"/>
    </location>
</feature>
<dbReference type="SUPFAM" id="SSF57667">
    <property type="entry name" value="beta-beta-alpha zinc fingers"/>
    <property type="match status" value="8"/>
</dbReference>
<evidence type="ECO:0000256" key="1">
    <source>
        <dbReference type="ARBA" id="ARBA00004123"/>
    </source>
</evidence>
<dbReference type="GO" id="GO:0005634">
    <property type="term" value="C:nucleus"/>
    <property type="evidence" value="ECO:0007669"/>
    <property type="project" value="UniProtKB-SubCell"/>
</dbReference>
<feature type="region of interest" description="Disordered" evidence="11">
    <location>
        <begin position="1260"/>
        <end position="1299"/>
    </location>
</feature>
<keyword evidence="6" id="KW-0805">Transcription regulation</keyword>
<keyword evidence="9" id="KW-0539">Nucleus</keyword>
<dbReference type="Gene3D" id="3.40.630.30">
    <property type="match status" value="1"/>
</dbReference>
<keyword evidence="3" id="KW-0677">Repeat</keyword>
<feature type="domain" description="C2H2-type" evidence="13">
    <location>
        <begin position="688"/>
        <end position="715"/>
    </location>
</feature>
<dbReference type="FunFam" id="3.30.160.60:FF:000520">
    <property type="entry name" value="zinc finger protein 629 isoform X2"/>
    <property type="match status" value="1"/>
</dbReference>
<keyword evidence="16" id="KW-1185">Reference proteome</keyword>
<dbReference type="FunFam" id="3.30.160.60:FF:000145">
    <property type="entry name" value="Zinc finger protein 574"/>
    <property type="match status" value="1"/>
</dbReference>
<reference evidence="15 16" key="1">
    <citation type="submission" date="2021-04" db="EMBL/GenBank/DDBJ databases">
        <authorList>
            <person name="De Guttry C."/>
            <person name="Zahm M."/>
            <person name="Klopp C."/>
            <person name="Cabau C."/>
            <person name="Louis A."/>
            <person name="Berthelot C."/>
            <person name="Parey E."/>
            <person name="Roest Crollius H."/>
            <person name="Montfort J."/>
            <person name="Robinson-Rechavi M."/>
            <person name="Bucao C."/>
            <person name="Bouchez O."/>
            <person name="Gislard M."/>
            <person name="Lluch J."/>
            <person name="Milhes M."/>
            <person name="Lampietro C."/>
            <person name="Lopez Roques C."/>
            <person name="Donnadieu C."/>
            <person name="Braasch I."/>
            <person name="Desvignes T."/>
            <person name="Postlethwait J."/>
            <person name="Bobe J."/>
            <person name="Wedekind C."/>
            <person name="Guiguen Y."/>
        </authorList>
    </citation>
    <scope>NUCLEOTIDE SEQUENCE [LARGE SCALE GENOMIC DNA]</scope>
    <source>
        <strain evidence="15">Cs_M1</strain>
        <tissue evidence="15">Blood</tissue>
    </source>
</reference>
<feature type="transmembrane region" description="Helical" evidence="12">
    <location>
        <begin position="1210"/>
        <end position="1229"/>
    </location>
</feature>
<dbReference type="CDD" id="cd04301">
    <property type="entry name" value="NAT_SF"/>
    <property type="match status" value="1"/>
</dbReference>
<feature type="region of interest" description="Disordered" evidence="11">
    <location>
        <begin position="1027"/>
        <end position="1060"/>
    </location>
</feature>
<keyword evidence="2" id="KW-0479">Metal-binding</keyword>
<dbReference type="FunFam" id="3.30.160.60:FF:000213">
    <property type="entry name" value="Zinc finger protein 624"/>
    <property type="match status" value="2"/>
</dbReference>
<feature type="domain" description="C2H2-type" evidence="13">
    <location>
        <begin position="660"/>
        <end position="687"/>
    </location>
</feature>
<keyword evidence="12" id="KW-0472">Membrane</keyword>
<dbReference type="GO" id="GO:0000977">
    <property type="term" value="F:RNA polymerase II transcription regulatory region sequence-specific DNA binding"/>
    <property type="evidence" value="ECO:0007669"/>
    <property type="project" value="TreeGrafter"/>
</dbReference>
<feature type="region of interest" description="Disordered" evidence="11">
    <location>
        <begin position="542"/>
        <end position="571"/>
    </location>
</feature>
<feature type="compositionally biased region" description="Low complexity" evidence="11">
    <location>
        <begin position="1043"/>
        <end position="1060"/>
    </location>
</feature>
<keyword evidence="12" id="KW-1133">Transmembrane helix</keyword>
<accession>A0AAN8MM58</accession>
<dbReference type="InterPro" id="IPR036236">
    <property type="entry name" value="Znf_C2H2_sf"/>
</dbReference>
<evidence type="ECO:0000256" key="7">
    <source>
        <dbReference type="ARBA" id="ARBA00023125"/>
    </source>
</evidence>
<evidence type="ECO:0000256" key="8">
    <source>
        <dbReference type="ARBA" id="ARBA00023163"/>
    </source>
</evidence>
<feature type="domain" description="C2H2-type" evidence="13">
    <location>
        <begin position="576"/>
        <end position="603"/>
    </location>
</feature>
<feature type="region of interest" description="Disordered" evidence="11">
    <location>
        <begin position="332"/>
        <end position="352"/>
    </location>
</feature>
<dbReference type="Gene3D" id="3.30.160.60">
    <property type="entry name" value="Classic Zinc Finger"/>
    <property type="match status" value="13"/>
</dbReference>
<dbReference type="InterPro" id="IPR013087">
    <property type="entry name" value="Znf_C2H2_type"/>
</dbReference>
<feature type="region of interest" description="Disordered" evidence="11">
    <location>
        <begin position="52"/>
        <end position="87"/>
    </location>
</feature>
<comment type="caution">
    <text evidence="15">The sequence shown here is derived from an EMBL/GenBank/DDBJ whole genome shotgun (WGS) entry which is preliminary data.</text>
</comment>
<organism evidence="15 16">
    <name type="scientific">Coregonus suidteri</name>
    <dbReference type="NCBI Taxonomy" id="861788"/>
    <lineage>
        <taxon>Eukaryota</taxon>
        <taxon>Metazoa</taxon>
        <taxon>Chordata</taxon>
        <taxon>Craniata</taxon>
        <taxon>Vertebrata</taxon>
        <taxon>Euteleostomi</taxon>
        <taxon>Actinopterygii</taxon>
        <taxon>Neopterygii</taxon>
        <taxon>Teleostei</taxon>
        <taxon>Protacanthopterygii</taxon>
        <taxon>Salmoniformes</taxon>
        <taxon>Salmonidae</taxon>
        <taxon>Coregoninae</taxon>
        <taxon>Coregonus</taxon>
    </lineage>
</organism>
<feature type="domain" description="C2H2-type" evidence="13">
    <location>
        <begin position="233"/>
        <end position="258"/>
    </location>
</feature>
<dbReference type="SUPFAM" id="SSF55729">
    <property type="entry name" value="Acyl-CoA N-acyltransferases (Nat)"/>
    <property type="match status" value="1"/>
</dbReference>
<feature type="compositionally biased region" description="Basic and acidic residues" evidence="11">
    <location>
        <begin position="1286"/>
        <end position="1299"/>
    </location>
</feature>
<feature type="domain" description="C2H2-type" evidence="13">
    <location>
        <begin position="744"/>
        <end position="766"/>
    </location>
</feature>
<feature type="region of interest" description="Disordered" evidence="11">
    <location>
        <begin position="928"/>
        <end position="986"/>
    </location>
</feature>
<dbReference type="Pfam" id="PF13508">
    <property type="entry name" value="Acetyltransf_7"/>
    <property type="match status" value="1"/>
</dbReference>
<evidence type="ECO:0000256" key="11">
    <source>
        <dbReference type="SAM" id="MobiDB-lite"/>
    </source>
</evidence>
<dbReference type="GO" id="GO:0008270">
    <property type="term" value="F:zinc ion binding"/>
    <property type="evidence" value="ECO:0007669"/>
    <property type="project" value="UniProtKB-KW"/>
</dbReference>
<evidence type="ECO:0000259" key="14">
    <source>
        <dbReference type="PROSITE" id="PS51186"/>
    </source>
</evidence>
<dbReference type="InterPro" id="IPR016181">
    <property type="entry name" value="Acyl_CoA_acyltransferase"/>
</dbReference>
<evidence type="ECO:0000256" key="2">
    <source>
        <dbReference type="ARBA" id="ARBA00022723"/>
    </source>
</evidence>
<dbReference type="PROSITE" id="PS50157">
    <property type="entry name" value="ZINC_FINGER_C2H2_2"/>
    <property type="match status" value="15"/>
</dbReference>
<feature type="domain" description="C2H2-type" evidence="13">
    <location>
        <begin position="433"/>
        <end position="461"/>
    </location>
</feature>
<evidence type="ECO:0000256" key="12">
    <source>
        <dbReference type="SAM" id="Phobius"/>
    </source>
</evidence>
<dbReference type="PROSITE" id="PS00028">
    <property type="entry name" value="ZINC_FINGER_C2H2_1"/>
    <property type="match status" value="14"/>
</dbReference>
<dbReference type="EMBL" id="JAGTTL010000002">
    <property type="protein sequence ID" value="KAK6326755.1"/>
    <property type="molecule type" value="Genomic_DNA"/>
</dbReference>
<dbReference type="FunFam" id="3.30.160.60:FF:000016">
    <property type="entry name" value="zinc finger protein 37 homolog"/>
    <property type="match status" value="1"/>
</dbReference>
<keyword evidence="12" id="KW-0812">Transmembrane</keyword>